<gene>
    <name evidence="1" type="ORF">CGLO1086_LOCUS1133</name>
    <name evidence="2" type="ORF">CGLO1086_LOCUS1134</name>
</gene>
<accession>A0A6T9Z2D3</accession>
<organism evidence="2">
    <name type="scientific">Cyanoptyche gloeocystis</name>
    <dbReference type="NCBI Taxonomy" id="77922"/>
    <lineage>
        <taxon>Eukaryota</taxon>
        <taxon>Glaucocystophyceae</taxon>
        <taxon>Glaucocystophyceae incertae sedis</taxon>
        <taxon>Cyanoptyche</taxon>
    </lineage>
</organism>
<dbReference type="AlphaFoldDB" id="A0A6T9Z2D3"/>
<dbReference type="EMBL" id="HBGX01002626">
    <property type="protein sequence ID" value="CAD9553361.1"/>
    <property type="molecule type" value="Transcribed_RNA"/>
</dbReference>
<reference evidence="2" key="1">
    <citation type="submission" date="2021-01" db="EMBL/GenBank/DDBJ databases">
        <authorList>
            <person name="Corre E."/>
            <person name="Pelletier E."/>
            <person name="Niang G."/>
            <person name="Scheremetjew M."/>
            <person name="Finn R."/>
            <person name="Kale V."/>
            <person name="Holt S."/>
            <person name="Cochrane G."/>
            <person name="Meng A."/>
            <person name="Brown T."/>
            <person name="Cohen L."/>
        </authorList>
    </citation>
    <scope>NUCLEOTIDE SEQUENCE</scope>
    <source>
        <strain evidence="2">SAG4.97</strain>
    </source>
</reference>
<evidence type="ECO:0000313" key="1">
    <source>
        <dbReference type="EMBL" id="CAD9553357.1"/>
    </source>
</evidence>
<name>A0A6T9Z2D3_9EUKA</name>
<protein>
    <submittedName>
        <fullName evidence="2">Uncharacterized protein</fullName>
    </submittedName>
</protein>
<evidence type="ECO:0000313" key="2">
    <source>
        <dbReference type="EMBL" id="CAD9553361.1"/>
    </source>
</evidence>
<sequence length="154" mass="17264">MYLRRRSLEAHGAIPGVIAGNTEEVKVDFMELEQGSWLTRMPDEQLVEQPTPKTLAVTKAKSNKVPIDSCSRPCNCFGHLYDVQHHQRNFPSGQAPLELENVGAGSIFITLKLSLFLNCKLEHRWRLQNPFVPAFTAACFACRPCGPPKCLSRI</sequence>
<proteinExistence type="predicted"/>
<dbReference type="EMBL" id="HBGX01002624">
    <property type="protein sequence ID" value="CAD9553357.1"/>
    <property type="molecule type" value="Transcribed_RNA"/>
</dbReference>